<keyword evidence="1" id="KW-0472">Membrane</keyword>
<feature type="transmembrane region" description="Helical" evidence="1">
    <location>
        <begin position="302"/>
        <end position="319"/>
    </location>
</feature>
<feature type="transmembrane region" description="Helical" evidence="1">
    <location>
        <begin position="259"/>
        <end position="282"/>
    </location>
</feature>
<evidence type="ECO:0000256" key="1">
    <source>
        <dbReference type="SAM" id="Phobius"/>
    </source>
</evidence>
<evidence type="ECO:0000313" key="3">
    <source>
        <dbReference type="Proteomes" id="UP000094067"/>
    </source>
</evidence>
<accession>A0A1E3AA47</accession>
<feature type="transmembrane region" description="Helical" evidence="1">
    <location>
        <begin position="189"/>
        <end position="205"/>
    </location>
</feature>
<feature type="transmembrane region" description="Helical" evidence="1">
    <location>
        <begin position="81"/>
        <end position="100"/>
    </location>
</feature>
<proteinExistence type="predicted"/>
<evidence type="ECO:0008006" key="4">
    <source>
        <dbReference type="Google" id="ProtNLM"/>
    </source>
</evidence>
<organism evidence="2 3">
    <name type="scientific">Eisenbergiella tayi</name>
    <dbReference type="NCBI Taxonomy" id="1432052"/>
    <lineage>
        <taxon>Bacteria</taxon>
        <taxon>Bacillati</taxon>
        <taxon>Bacillota</taxon>
        <taxon>Clostridia</taxon>
        <taxon>Lachnospirales</taxon>
        <taxon>Lachnospiraceae</taxon>
        <taxon>Eisenbergiella</taxon>
    </lineage>
</organism>
<dbReference type="PATRIC" id="fig|1432052.4.peg.1718"/>
<protein>
    <recommendedName>
        <fullName evidence="4">Glycosyltransferase RgtA/B/C/D-like domain-containing protein</fullName>
    </recommendedName>
</protein>
<keyword evidence="1" id="KW-1133">Transmembrane helix</keyword>
<dbReference type="RefSeq" id="WP_069151851.1">
    <property type="nucleotide sequence ID" value="NZ_MCGH01000002.1"/>
</dbReference>
<reference evidence="2 3" key="1">
    <citation type="submission" date="2016-07" db="EMBL/GenBank/DDBJ databases">
        <title>Characterization of isolates of Eisenbergiella tayi derived from blood cultures, using whole genome sequencing.</title>
        <authorList>
            <person name="Burdz T."/>
            <person name="Wiebe D."/>
            <person name="Huynh C."/>
            <person name="Bernard K."/>
        </authorList>
    </citation>
    <scope>NUCLEOTIDE SEQUENCE [LARGE SCALE GENOMIC DNA]</scope>
    <source>
        <strain evidence="2 3">NML 110608</strain>
    </source>
</reference>
<dbReference type="AlphaFoldDB" id="A0A1E3AA47"/>
<feature type="transmembrane region" description="Helical" evidence="1">
    <location>
        <begin position="325"/>
        <end position="342"/>
    </location>
</feature>
<keyword evidence="1" id="KW-0812">Transmembrane</keyword>
<feature type="transmembrane region" description="Helical" evidence="1">
    <location>
        <begin position="164"/>
        <end position="183"/>
    </location>
</feature>
<feature type="transmembrane region" description="Helical" evidence="1">
    <location>
        <begin position="354"/>
        <end position="371"/>
    </location>
</feature>
<gene>
    <name evidence="2" type="ORF">BEI61_01533</name>
</gene>
<dbReference type="InterPro" id="IPR045691">
    <property type="entry name" value="DUF6056"/>
</dbReference>
<sequence>MNAGKWRKWIFNLAVIIAAGMIFIFNVLTPAMSDDLFYGKEVSAAGSILGLIQQEYNQYMTWSGRSVCHLILRCFLSMDKMVFNVFNSIVFVMLTLCIYWNIDHKKKYDTGVFLLVNLLLWLFGVVFRQTVLWETGACNYLWGSAIILGFLTCYRYALNHSDNLRHEAVWTVLLPVFGILAGWCNENTSGGGLLFILILLGIYCFERRGHKGIIRPWMITGPAGQLTGFLFMILAPGNFIRGQLKEEEHTGIFALVSRFQKIILAVRDNFLVLLIIGLLLFVIIKCQKKSWLAIVKICRNGILWMFIFTATCFALVLTPEPMPRAYFGAGVFLVIAVVQFFVDVEEKEAIFRSLKNGLLAVLCLIMFFTYIDSGADMARIYREYQEREVYLEQKAEQGAREVTVPLLRPDFETVYSDGYNSDIQEDPGYWINVAYAGYYGFDSVSGVPREDWTEY</sequence>
<dbReference type="Pfam" id="PF19528">
    <property type="entry name" value="DUF6056"/>
    <property type="match status" value="1"/>
</dbReference>
<feature type="transmembrane region" description="Helical" evidence="1">
    <location>
        <begin position="112"/>
        <end position="133"/>
    </location>
</feature>
<feature type="transmembrane region" description="Helical" evidence="1">
    <location>
        <begin position="9"/>
        <end position="28"/>
    </location>
</feature>
<dbReference type="EMBL" id="MCGH01000002">
    <property type="protein sequence ID" value="ODM05644.1"/>
    <property type="molecule type" value="Genomic_DNA"/>
</dbReference>
<dbReference type="Proteomes" id="UP000094067">
    <property type="component" value="Unassembled WGS sequence"/>
</dbReference>
<feature type="transmembrane region" description="Helical" evidence="1">
    <location>
        <begin position="217"/>
        <end position="239"/>
    </location>
</feature>
<name>A0A1E3AA47_9FIRM</name>
<comment type="caution">
    <text evidence="2">The sequence shown here is derived from an EMBL/GenBank/DDBJ whole genome shotgun (WGS) entry which is preliminary data.</text>
</comment>
<feature type="transmembrane region" description="Helical" evidence="1">
    <location>
        <begin position="139"/>
        <end position="157"/>
    </location>
</feature>
<evidence type="ECO:0000313" key="2">
    <source>
        <dbReference type="EMBL" id="ODM05644.1"/>
    </source>
</evidence>